<dbReference type="CDD" id="cd02809">
    <property type="entry name" value="alpha_hydroxyacid_oxid_FMN"/>
    <property type="match status" value="1"/>
</dbReference>
<keyword evidence="3 7" id="KW-0288">FMN</keyword>
<proteinExistence type="inferred from homology"/>
<dbReference type="AlphaFoldDB" id="A0A511DAH9"/>
<feature type="binding site" evidence="7">
    <location>
        <position position="297"/>
    </location>
    <ligand>
        <name>glyoxylate</name>
        <dbReference type="ChEBI" id="CHEBI:36655"/>
    </ligand>
</feature>
<reference evidence="9 10" key="1">
    <citation type="submission" date="2019-07" db="EMBL/GenBank/DDBJ databases">
        <title>Whole genome shotgun sequence of Pseudonocardia sulfidoxydans NBRC 16205.</title>
        <authorList>
            <person name="Hosoyama A."/>
            <person name="Uohara A."/>
            <person name="Ohji S."/>
            <person name="Ichikawa N."/>
        </authorList>
    </citation>
    <scope>NUCLEOTIDE SEQUENCE [LARGE SCALE GENOMIC DNA]</scope>
    <source>
        <strain evidence="9 10">NBRC 16205</strain>
    </source>
</reference>
<accession>A0A511DAH9</accession>
<keyword evidence="10" id="KW-1185">Reference proteome</keyword>
<evidence type="ECO:0000256" key="2">
    <source>
        <dbReference type="ARBA" id="ARBA00022630"/>
    </source>
</evidence>
<dbReference type="RefSeq" id="WP_246114910.1">
    <property type="nucleotide sequence ID" value="NZ_BJVJ01000003.1"/>
</dbReference>
<feature type="binding site" evidence="7">
    <location>
        <position position="292"/>
    </location>
    <ligand>
        <name>FMN</name>
        <dbReference type="ChEBI" id="CHEBI:58210"/>
    </ligand>
</feature>
<dbReference type="InterPro" id="IPR012133">
    <property type="entry name" value="Alpha-hydoxy_acid_DH_FMN"/>
</dbReference>
<comment type="similarity">
    <text evidence="5">Belongs to the FMN-dependent alpha-hydroxy acid dehydrogenase family.</text>
</comment>
<keyword evidence="2 7" id="KW-0285">Flavoprotein</keyword>
<dbReference type="GO" id="GO:0016614">
    <property type="term" value="F:oxidoreductase activity, acting on CH-OH group of donors"/>
    <property type="evidence" value="ECO:0007669"/>
    <property type="project" value="UniProtKB-ARBA"/>
</dbReference>
<comment type="cofactor">
    <cofactor evidence="1">
        <name>FMN</name>
        <dbReference type="ChEBI" id="CHEBI:58210"/>
    </cofactor>
</comment>
<feature type="binding site" evidence="7">
    <location>
        <begin position="96"/>
        <end position="98"/>
    </location>
    <ligand>
        <name>FMN</name>
        <dbReference type="ChEBI" id="CHEBI:58210"/>
    </ligand>
</feature>
<dbReference type="Pfam" id="PF01070">
    <property type="entry name" value="FMN_dh"/>
    <property type="match status" value="1"/>
</dbReference>
<evidence type="ECO:0000256" key="7">
    <source>
        <dbReference type="PIRSR" id="PIRSR000138-2"/>
    </source>
</evidence>
<feature type="binding site" evidence="7">
    <location>
        <position position="294"/>
    </location>
    <ligand>
        <name>glyoxylate</name>
        <dbReference type="ChEBI" id="CHEBI:36655"/>
    </ligand>
</feature>
<feature type="binding site" evidence="7">
    <location>
        <position position="174"/>
    </location>
    <ligand>
        <name>FMN</name>
        <dbReference type="ChEBI" id="CHEBI:58210"/>
    </ligand>
</feature>
<evidence type="ECO:0000256" key="5">
    <source>
        <dbReference type="ARBA" id="ARBA00024042"/>
    </source>
</evidence>
<dbReference type="PROSITE" id="PS51349">
    <property type="entry name" value="FMN_HYDROXY_ACID_DH_2"/>
    <property type="match status" value="1"/>
</dbReference>
<name>A0A511DAH9_9PSEU</name>
<dbReference type="InterPro" id="IPR037396">
    <property type="entry name" value="FMN_HAD"/>
</dbReference>
<dbReference type="Gene3D" id="3.20.20.70">
    <property type="entry name" value="Aldolase class I"/>
    <property type="match status" value="1"/>
</dbReference>
<dbReference type="SUPFAM" id="SSF51395">
    <property type="entry name" value="FMN-linked oxidoreductases"/>
    <property type="match status" value="1"/>
</dbReference>
<feature type="binding site" evidence="7">
    <location>
        <position position="270"/>
    </location>
    <ligand>
        <name>FMN</name>
        <dbReference type="ChEBI" id="CHEBI:58210"/>
    </ligand>
</feature>
<comment type="caution">
    <text evidence="9">The sequence shown here is derived from an EMBL/GenBank/DDBJ whole genome shotgun (WGS) entry which is preliminary data.</text>
</comment>
<sequence>MAGDGRGTGRPAGLRARRAAAAITVADLRRAARKRLPRMVFDFVDGGAEDELTVTENEAAFDRVAFRPRVLVDVAQRSQAVTVLGRRLEMPVILGPTGLMRMVGHEGELASAAAAHAFGTVSVTSSGSSVSIEDVAASVGSPQWFQLYPWGDRSTVENIIARARDLGFGAMVVTVDVPVVGAREKDLRNGLTVPPQVNARTGWDLVRHPGWLAGLLSHPRPTFANFTGLMTEAKGTTGLAVYTNGLLNPAHTWRDLEWMIERWGGPVVLKGVMTGEDAKRAVDVGCQAIAVSNHGGRQADSVPAALDVLPEIVDAVPAEVDVLLDGGIRRGGDVVKALALGARACLVGRPWVYGLAAGGTAGVERMLAILRDEIDRTLALVGRPGVGALDRSAVGPWPRAAAAVRDPFAGDVAAPSPNREQHKRR</sequence>
<dbReference type="EMBL" id="BJVJ01000003">
    <property type="protein sequence ID" value="GEL21597.1"/>
    <property type="molecule type" value="Genomic_DNA"/>
</dbReference>
<evidence type="ECO:0000313" key="9">
    <source>
        <dbReference type="EMBL" id="GEL21597.1"/>
    </source>
</evidence>
<feature type="active site" description="Proton acceptor" evidence="6">
    <location>
        <position position="294"/>
    </location>
</feature>
<gene>
    <name evidence="9" type="primary">lldA</name>
    <name evidence="9" type="ORF">PSU4_05510</name>
</gene>
<feature type="binding site" evidence="7">
    <location>
        <begin position="348"/>
        <end position="349"/>
    </location>
    <ligand>
        <name>FMN</name>
        <dbReference type="ChEBI" id="CHEBI:58210"/>
    </ligand>
</feature>
<dbReference type="Proteomes" id="UP000321685">
    <property type="component" value="Unassembled WGS sequence"/>
</dbReference>
<dbReference type="PANTHER" id="PTHR10578">
    <property type="entry name" value="S -2-HYDROXY-ACID OXIDASE-RELATED"/>
    <property type="match status" value="1"/>
</dbReference>
<feature type="binding site" evidence="7">
    <location>
        <position position="125"/>
    </location>
    <ligand>
        <name>FMN</name>
        <dbReference type="ChEBI" id="CHEBI:58210"/>
    </ligand>
</feature>
<keyword evidence="4" id="KW-0560">Oxidoreductase</keyword>
<feature type="domain" description="FMN hydroxy acid dehydrogenase" evidence="8">
    <location>
        <begin position="17"/>
        <end position="399"/>
    </location>
</feature>
<dbReference type="PROSITE" id="PS00557">
    <property type="entry name" value="FMN_HYDROXY_ACID_DH_1"/>
    <property type="match status" value="1"/>
</dbReference>
<dbReference type="InterPro" id="IPR000262">
    <property type="entry name" value="FMN-dep_DH"/>
</dbReference>
<feature type="binding site" evidence="7">
    <location>
        <position position="183"/>
    </location>
    <ligand>
        <name>glyoxylate</name>
        <dbReference type="ChEBI" id="CHEBI:36655"/>
    </ligand>
</feature>
<evidence type="ECO:0000256" key="4">
    <source>
        <dbReference type="ARBA" id="ARBA00023002"/>
    </source>
</evidence>
<dbReference type="PIRSF" id="PIRSF000138">
    <property type="entry name" value="Al-hdrx_acd_dh"/>
    <property type="match status" value="1"/>
</dbReference>
<evidence type="ECO:0000259" key="8">
    <source>
        <dbReference type="PROSITE" id="PS51349"/>
    </source>
</evidence>
<dbReference type="GO" id="GO:0010181">
    <property type="term" value="F:FMN binding"/>
    <property type="evidence" value="ECO:0007669"/>
    <property type="project" value="InterPro"/>
</dbReference>
<feature type="binding site" evidence="7">
    <location>
        <begin position="325"/>
        <end position="329"/>
    </location>
    <ligand>
        <name>FMN</name>
        <dbReference type="ChEBI" id="CHEBI:58210"/>
    </ligand>
</feature>
<protein>
    <submittedName>
        <fullName evidence="9">Alpha-hydroxy-acid oxidizing enzyme</fullName>
    </submittedName>
</protein>
<dbReference type="PANTHER" id="PTHR10578:SF107">
    <property type="entry name" value="2-HYDROXYACID OXIDASE 1"/>
    <property type="match status" value="1"/>
</dbReference>
<dbReference type="FunFam" id="3.20.20.70:FF:000029">
    <property type="entry name" value="L-lactate dehydrogenase"/>
    <property type="match status" value="1"/>
</dbReference>
<evidence type="ECO:0000256" key="6">
    <source>
        <dbReference type="PIRSR" id="PIRSR000138-1"/>
    </source>
</evidence>
<feature type="binding site" evidence="7">
    <location>
        <position position="146"/>
    </location>
    <ligand>
        <name>FMN</name>
        <dbReference type="ChEBI" id="CHEBI:58210"/>
    </ligand>
</feature>
<evidence type="ECO:0000256" key="1">
    <source>
        <dbReference type="ARBA" id="ARBA00001917"/>
    </source>
</evidence>
<evidence type="ECO:0000256" key="3">
    <source>
        <dbReference type="ARBA" id="ARBA00022643"/>
    </source>
</evidence>
<dbReference type="InterPro" id="IPR008259">
    <property type="entry name" value="FMN_hydac_DH_AS"/>
</dbReference>
<dbReference type="InterPro" id="IPR013785">
    <property type="entry name" value="Aldolase_TIM"/>
</dbReference>
<evidence type="ECO:0000313" key="10">
    <source>
        <dbReference type="Proteomes" id="UP000321685"/>
    </source>
</evidence>
<organism evidence="9 10">
    <name type="scientific">Pseudonocardia sulfidoxydans NBRC 16205</name>
    <dbReference type="NCBI Taxonomy" id="1223511"/>
    <lineage>
        <taxon>Bacteria</taxon>
        <taxon>Bacillati</taxon>
        <taxon>Actinomycetota</taxon>
        <taxon>Actinomycetes</taxon>
        <taxon>Pseudonocardiales</taxon>
        <taxon>Pseudonocardiaceae</taxon>
        <taxon>Pseudonocardia</taxon>
    </lineage>
</organism>
<feature type="binding site" evidence="7">
    <location>
        <position position="148"/>
    </location>
    <ligand>
        <name>glyoxylate</name>
        <dbReference type="ChEBI" id="CHEBI:36655"/>
    </ligand>
</feature>